<reference evidence="18" key="1">
    <citation type="submission" date="2020-06" db="EMBL/GenBank/DDBJ databases">
        <title>WGS assembly of Ceratodon purpureus strain R40.</title>
        <authorList>
            <person name="Carey S.B."/>
            <person name="Jenkins J."/>
            <person name="Shu S."/>
            <person name="Lovell J.T."/>
            <person name="Sreedasyam A."/>
            <person name="Maumus F."/>
            <person name="Tiley G.P."/>
            <person name="Fernandez-Pozo N."/>
            <person name="Barry K."/>
            <person name="Chen C."/>
            <person name="Wang M."/>
            <person name="Lipzen A."/>
            <person name="Daum C."/>
            <person name="Saski C.A."/>
            <person name="Payton A.C."/>
            <person name="Mcbreen J.C."/>
            <person name="Conrad R.E."/>
            <person name="Kollar L.M."/>
            <person name="Olsson S."/>
            <person name="Huttunen S."/>
            <person name="Landis J.B."/>
            <person name="Wickett N.J."/>
            <person name="Johnson M.G."/>
            <person name="Rensing S.A."/>
            <person name="Grimwood J."/>
            <person name="Schmutz J."/>
            <person name="Mcdaniel S.F."/>
        </authorList>
    </citation>
    <scope>NUCLEOTIDE SEQUENCE</scope>
    <source>
        <strain evidence="18">R40</strain>
    </source>
</reference>
<dbReference type="InterPro" id="IPR000330">
    <property type="entry name" value="SNF2_N"/>
</dbReference>
<dbReference type="Pfam" id="PF00271">
    <property type="entry name" value="Helicase_C"/>
    <property type="match status" value="1"/>
</dbReference>
<keyword evidence="12" id="KW-0539">Nucleus</keyword>
<dbReference type="PROSITE" id="PS00518">
    <property type="entry name" value="ZF_RING_1"/>
    <property type="match status" value="1"/>
</dbReference>
<dbReference type="AlphaFoldDB" id="A0A8T0HQV5"/>
<protein>
    <submittedName>
        <fullName evidence="18">Uncharacterized protein</fullName>
    </submittedName>
</protein>
<dbReference type="InterPro" id="IPR013083">
    <property type="entry name" value="Znf_RING/FYVE/PHD"/>
</dbReference>
<keyword evidence="6 13" id="KW-0863">Zinc-finger</keyword>
<evidence type="ECO:0000259" key="17">
    <source>
        <dbReference type="PROSITE" id="PS51194"/>
    </source>
</evidence>
<feature type="domain" description="Helicase ATP-binding" evidence="16">
    <location>
        <begin position="632"/>
        <end position="839"/>
    </location>
</feature>
<keyword evidence="10" id="KW-0067">ATP-binding</keyword>
<dbReference type="SUPFAM" id="SSF57850">
    <property type="entry name" value="RING/U-box"/>
    <property type="match status" value="1"/>
</dbReference>
<name>A0A8T0HQV5_CERPU</name>
<dbReference type="InterPro" id="IPR056450">
    <property type="entry name" value="UBA_RAD5A"/>
</dbReference>
<dbReference type="Gene3D" id="3.40.50.300">
    <property type="entry name" value="P-loop containing nucleotide triphosphate hydrolases"/>
    <property type="match status" value="1"/>
</dbReference>
<feature type="region of interest" description="Disordered" evidence="14">
    <location>
        <begin position="665"/>
        <end position="687"/>
    </location>
</feature>
<dbReference type="SMART" id="SM00487">
    <property type="entry name" value="DEXDc"/>
    <property type="match status" value="1"/>
</dbReference>
<evidence type="ECO:0000256" key="1">
    <source>
        <dbReference type="ARBA" id="ARBA00004123"/>
    </source>
</evidence>
<dbReference type="GO" id="GO:0005524">
    <property type="term" value="F:ATP binding"/>
    <property type="evidence" value="ECO:0007669"/>
    <property type="project" value="UniProtKB-KW"/>
</dbReference>
<feature type="compositionally biased region" description="Polar residues" evidence="14">
    <location>
        <begin position="669"/>
        <end position="687"/>
    </location>
</feature>
<evidence type="ECO:0000256" key="7">
    <source>
        <dbReference type="ARBA" id="ARBA00022801"/>
    </source>
</evidence>
<evidence type="ECO:0000256" key="13">
    <source>
        <dbReference type="PROSITE-ProRule" id="PRU00175"/>
    </source>
</evidence>
<dbReference type="Gene3D" id="3.30.40.10">
    <property type="entry name" value="Zinc/RING finger domain, C3HC4 (zinc finger)"/>
    <property type="match status" value="1"/>
</dbReference>
<dbReference type="CDD" id="cd16449">
    <property type="entry name" value="RING-HC"/>
    <property type="match status" value="1"/>
</dbReference>
<feature type="compositionally biased region" description="Polar residues" evidence="14">
    <location>
        <begin position="185"/>
        <end position="196"/>
    </location>
</feature>
<evidence type="ECO:0000256" key="6">
    <source>
        <dbReference type="ARBA" id="ARBA00022771"/>
    </source>
</evidence>
<evidence type="ECO:0000313" key="19">
    <source>
        <dbReference type="Proteomes" id="UP000822688"/>
    </source>
</evidence>
<dbReference type="InterPro" id="IPR017907">
    <property type="entry name" value="Znf_RING_CS"/>
</dbReference>
<dbReference type="InterPro" id="IPR049730">
    <property type="entry name" value="SNF2/RAD54-like_C"/>
</dbReference>
<evidence type="ECO:0000256" key="5">
    <source>
        <dbReference type="ARBA" id="ARBA00022763"/>
    </source>
</evidence>
<dbReference type="PROSITE" id="PS51194">
    <property type="entry name" value="HELICASE_CTER"/>
    <property type="match status" value="1"/>
</dbReference>
<dbReference type="EMBL" id="CM026426">
    <property type="protein sequence ID" value="KAG0573304.1"/>
    <property type="molecule type" value="Genomic_DNA"/>
</dbReference>
<evidence type="ECO:0000256" key="11">
    <source>
        <dbReference type="ARBA" id="ARBA00023204"/>
    </source>
</evidence>
<feature type="region of interest" description="Disordered" evidence="14">
    <location>
        <begin position="72"/>
        <end position="239"/>
    </location>
</feature>
<evidence type="ECO:0000256" key="9">
    <source>
        <dbReference type="ARBA" id="ARBA00022833"/>
    </source>
</evidence>
<dbReference type="CDD" id="cd18008">
    <property type="entry name" value="DEXDc_SHPRH-like"/>
    <property type="match status" value="1"/>
</dbReference>
<evidence type="ECO:0000259" key="15">
    <source>
        <dbReference type="PROSITE" id="PS50089"/>
    </source>
</evidence>
<keyword evidence="4" id="KW-0547">Nucleotide-binding</keyword>
<dbReference type="InterPro" id="IPR001650">
    <property type="entry name" value="Helicase_C-like"/>
</dbReference>
<dbReference type="GO" id="GO:0008094">
    <property type="term" value="F:ATP-dependent activity, acting on DNA"/>
    <property type="evidence" value="ECO:0007669"/>
    <property type="project" value="TreeGrafter"/>
</dbReference>
<dbReference type="GO" id="GO:0003676">
    <property type="term" value="F:nucleic acid binding"/>
    <property type="evidence" value="ECO:0007669"/>
    <property type="project" value="InterPro"/>
</dbReference>
<dbReference type="GO" id="GO:0016818">
    <property type="term" value="F:hydrolase activity, acting on acid anhydrides, in phosphorus-containing anhydrides"/>
    <property type="evidence" value="ECO:0007669"/>
    <property type="project" value="InterPro"/>
</dbReference>
<evidence type="ECO:0000256" key="14">
    <source>
        <dbReference type="SAM" id="MobiDB-lite"/>
    </source>
</evidence>
<feature type="domain" description="RING-type" evidence="15">
    <location>
        <begin position="1007"/>
        <end position="1047"/>
    </location>
</feature>
<accession>A0A8T0HQV5</accession>
<comment type="similarity">
    <text evidence="2">Belongs to the SNF2/RAD54 helicase family. RAD16 subfamily.</text>
</comment>
<dbReference type="GO" id="GO:0008270">
    <property type="term" value="F:zinc ion binding"/>
    <property type="evidence" value="ECO:0007669"/>
    <property type="project" value="UniProtKB-KW"/>
</dbReference>
<gene>
    <name evidence="18" type="ORF">KC19_VG167000</name>
</gene>
<comment type="subcellular location">
    <subcellularLocation>
        <location evidence="1">Nucleus</location>
    </subcellularLocation>
</comment>
<feature type="compositionally biased region" description="Low complexity" evidence="14">
    <location>
        <begin position="94"/>
        <end position="109"/>
    </location>
</feature>
<dbReference type="CDD" id="cd18793">
    <property type="entry name" value="SF2_C_SNF"/>
    <property type="match status" value="1"/>
</dbReference>
<keyword evidence="9" id="KW-0862">Zinc</keyword>
<evidence type="ECO:0000313" key="18">
    <source>
        <dbReference type="EMBL" id="KAG0573304.1"/>
    </source>
</evidence>
<dbReference type="GO" id="GO:0004386">
    <property type="term" value="F:helicase activity"/>
    <property type="evidence" value="ECO:0007669"/>
    <property type="project" value="UniProtKB-KW"/>
</dbReference>
<keyword evidence="19" id="KW-1185">Reference proteome</keyword>
<keyword evidence="8" id="KW-0347">Helicase</keyword>
<keyword evidence="5" id="KW-0227">DNA damage</keyword>
<evidence type="ECO:0000259" key="16">
    <source>
        <dbReference type="PROSITE" id="PS51192"/>
    </source>
</evidence>
<feature type="domain" description="Helicase C-terminal" evidence="17">
    <location>
        <begin position="1077"/>
        <end position="1240"/>
    </location>
</feature>
<dbReference type="InterPro" id="IPR014905">
    <property type="entry name" value="HIRAN"/>
</dbReference>
<evidence type="ECO:0000256" key="2">
    <source>
        <dbReference type="ARBA" id="ARBA00008438"/>
    </source>
</evidence>
<dbReference type="SMART" id="SM00910">
    <property type="entry name" value="HIRAN"/>
    <property type="match status" value="1"/>
</dbReference>
<keyword evidence="7" id="KW-0378">Hydrolase</keyword>
<dbReference type="InterPro" id="IPR014001">
    <property type="entry name" value="Helicase_ATP-bd"/>
</dbReference>
<sequence>MPQGVGDPFGIGRAVNLGRRREMAKQVSKRSIDEMRTIVGVDPSEMDLIRALHLAGNDVAAAVNIYFDTPKSSYLSKPKPSRRPAAPPPPPPARAGGSSPQVRPTSSPSRPTPPPPSHANIPKSPANSAVRGTPNSAGRGTPNSAGVGTPNSAGRGTPNSAGVGTPNSASLRAHSVPDRSPPVINLSQSEFHSTRVNPDANGRVKVEVAPSSSSSPGPSKARVETAARTVPKAESVPEHVKLEGLTGPAPISVEDISTQRVSPALMPSFDLFPCDPEMSTSPTGRGVPEKSPDVFSEDPNCSFISEFPGSKHKSSDLQPRFSKESSRSVVRRSGLDDNWLLLGEAEIDGFSTCKGPKLEAGDLLQFNFPKAAAAAEAKRGPWRGKGAAAAAEIVRFSCQRSGEVGRIPGDWARSLIPLVNSGQVKVEGKCHSAPAVLSLMSRIVVDFKVFVCRSMFAKYNSSTARITSSSEGTTNMPLPTLLRLLHREPLTKAAFTPEELYSRKRTLDRQVGDVAPIVKKFKLSSAESSTVGAQAEGAEEEVAVLSDEDVTKLVGTADACKLEEMEPPSILNCELRPYQKQALHWMTQLEIGATAEDASRTLHPCWEAYQLAEENTVFYLNVFSGEASFEFPSASSAARGGILADAMGLGKTVMTISAIMSNPGRGVSTDPSISGSPDTSQVSGSEVSKLSQVLEMRKKQSGPRKGGGTLIVCPMTLLGQWKSEFETHVAGDSLSVYAYYGQDRVRERKALLEHDIVLTTYGVVASEFNQPNFMEDGRLHSIHWFRIVLDEAHTIKAFRINTSKAVFMLTADRRWCLTGTPIQNKLEDIFSLLHFLRIEPWSNYNWWEKLVQKPFEEGDERGLKLLQAILQPLMLRRTKDSLDQLGRPILVLPAADMQVVECHFTEAEQDFYTALYKKSKTKFDQFVEQGKVLHNYASILELLLRLRQCCDHPFLVMSRGDTQEYADLGKLAKRFLKGGQEGSVNVPTKAFVEEVVKDLQSGEKGECPICLESIDDAVLTPCAHCMCRDCLFASWRSYGGGPCPICRQTLTRQDIITAPSDSRFQVDVEGNWTESCKVTALMKELEELRPSGAKSVIFSQWTAFLDLLEIPFKRKKIKFVRLDGSLSQQQREKVLKDFGSQADILVMLISLKAGGVGINLTSASNAFLLDPWWNPAVEEQAIMRIHRIGQTKDVKIKRFIVKGSVEEKMQAVQARKQRMIAGALNNQEVRVARIEELKMLFC</sequence>
<evidence type="ECO:0000256" key="3">
    <source>
        <dbReference type="ARBA" id="ARBA00022723"/>
    </source>
</evidence>
<dbReference type="PROSITE" id="PS51192">
    <property type="entry name" value="HELICASE_ATP_BIND_1"/>
    <property type="match status" value="1"/>
</dbReference>
<keyword evidence="11" id="KW-0234">DNA repair</keyword>
<dbReference type="PANTHER" id="PTHR45626:SF22">
    <property type="entry name" value="DNA REPAIR PROTEIN RAD5"/>
    <property type="match status" value="1"/>
</dbReference>
<dbReference type="InterPro" id="IPR027417">
    <property type="entry name" value="P-loop_NTPase"/>
</dbReference>
<organism evidence="18 19">
    <name type="scientific">Ceratodon purpureus</name>
    <name type="common">Fire moss</name>
    <name type="synonym">Dicranum purpureum</name>
    <dbReference type="NCBI Taxonomy" id="3225"/>
    <lineage>
        <taxon>Eukaryota</taxon>
        <taxon>Viridiplantae</taxon>
        <taxon>Streptophyta</taxon>
        <taxon>Embryophyta</taxon>
        <taxon>Bryophyta</taxon>
        <taxon>Bryophytina</taxon>
        <taxon>Bryopsida</taxon>
        <taxon>Dicranidae</taxon>
        <taxon>Pseudoditrichales</taxon>
        <taxon>Ditrichaceae</taxon>
        <taxon>Ceratodon</taxon>
    </lineage>
</organism>
<feature type="compositionally biased region" description="Low complexity" evidence="14">
    <location>
        <begin position="210"/>
        <end position="219"/>
    </location>
</feature>
<dbReference type="InterPro" id="IPR050628">
    <property type="entry name" value="SNF2_RAD54_helicase_TF"/>
</dbReference>
<proteinExistence type="inferred from homology"/>
<evidence type="ECO:0000256" key="8">
    <source>
        <dbReference type="ARBA" id="ARBA00022806"/>
    </source>
</evidence>
<evidence type="ECO:0000256" key="4">
    <source>
        <dbReference type="ARBA" id="ARBA00022741"/>
    </source>
</evidence>
<feature type="compositionally biased region" description="Polar residues" evidence="14">
    <location>
        <begin position="133"/>
        <end position="170"/>
    </location>
</feature>
<dbReference type="Proteomes" id="UP000822688">
    <property type="component" value="Chromosome V"/>
</dbReference>
<dbReference type="GO" id="GO:0006281">
    <property type="term" value="P:DNA repair"/>
    <property type="evidence" value="ECO:0007669"/>
    <property type="project" value="UniProtKB-KW"/>
</dbReference>
<dbReference type="Pfam" id="PF08797">
    <property type="entry name" value="HIRAN"/>
    <property type="match status" value="1"/>
</dbReference>
<dbReference type="InterPro" id="IPR038718">
    <property type="entry name" value="SNF2-like_sf"/>
</dbReference>
<evidence type="ECO:0000256" key="12">
    <source>
        <dbReference type="ARBA" id="ARBA00023242"/>
    </source>
</evidence>
<comment type="caution">
    <text evidence="18">The sequence shown here is derived from an EMBL/GenBank/DDBJ whole genome shotgun (WGS) entry which is preliminary data.</text>
</comment>
<dbReference type="GO" id="GO:0005634">
    <property type="term" value="C:nucleus"/>
    <property type="evidence" value="ECO:0007669"/>
    <property type="project" value="UniProtKB-SubCell"/>
</dbReference>
<dbReference type="Pfam" id="PF00176">
    <property type="entry name" value="SNF2-rel_dom"/>
    <property type="match status" value="1"/>
</dbReference>
<dbReference type="Pfam" id="PF24559">
    <property type="entry name" value="UBA_RAD5A"/>
    <property type="match status" value="1"/>
</dbReference>
<dbReference type="PANTHER" id="PTHR45626">
    <property type="entry name" value="TRANSCRIPTION TERMINATION FACTOR 2-RELATED"/>
    <property type="match status" value="1"/>
</dbReference>
<dbReference type="SUPFAM" id="SSF52540">
    <property type="entry name" value="P-loop containing nucleoside triphosphate hydrolases"/>
    <property type="match status" value="2"/>
</dbReference>
<keyword evidence="3" id="KW-0479">Metal-binding</keyword>
<evidence type="ECO:0000256" key="10">
    <source>
        <dbReference type="ARBA" id="ARBA00022840"/>
    </source>
</evidence>
<dbReference type="InterPro" id="IPR001841">
    <property type="entry name" value="Znf_RING"/>
</dbReference>
<dbReference type="Gene3D" id="3.40.50.10810">
    <property type="entry name" value="Tandem AAA-ATPase domain"/>
    <property type="match status" value="1"/>
</dbReference>
<dbReference type="PROSITE" id="PS50089">
    <property type="entry name" value="ZF_RING_2"/>
    <property type="match status" value="1"/>
</dbReference>
<dbReference type="SMART" id="SM00490">
    <property type="entry name" value="HELICc"/>
    <property type="match status" value="1"/>
</dbReference>
<dbReference type="Pfam" id="PF13920">
    <property type="entry name" value="zf-C3HC4_3"/>
    <property type="match status" value="1"/>
</dbReference>
<dbReference type="SMART" id="SM00184">
    <property type="entry name" value="RING"/>
    <property type="match status" value="1"/>
</dbReference>